<dbReference type="AntiFam" id="ANF00134">
    <property type="entry name" value="Shadow ORF (opposite odhA)"/>
</dbReference>
<reference evidence="1" key="1">
    <citation type="submission" date="2020-05" db="EMBL/GenBank/DDBJ databases">
        <authorList>
            <person name="Chiriac C."/>
            <person name="Salcher M."/>
            <person name="Ghai R."/>
            <person name="Kavagutti S V."/>
        </authorList>
    </citation>
    <scope>NUCLEOTIDE SEQUENCE</scope>
</reference>
<gene>
    <name evidence="1" type="ORF">UFOPK3516_00976</name>
</gene>
<organism evidence="1">
    <name type="scientific">freshwater metagenome</name>
    <dbReference type="NCBI Taxonomy" id="449393"/>
    <lineage>
        <taxon>unclassified sequences</taxon>
        <taxon>metagenomes</taxon>
        <taxon>ecological metagenomes</taxon>
    </lineage>
</organism>
<dbReference type="AlphaFoldDB" id="A0A6J7G9L2"/>
<name>A0A6J7G9L2_9ZZZZ</name>
<proteinExistence type="predicted"/>
<dbReference type="EMBL" id="CAFBMB010000070">
    <property type="protein sequence ID" value="CAB4901805.1"/>
    <property type="molecule type" value="Genomic_DNA"/>
</dbReference>
<protein>
    <submittedName>
        <fullName evidence="1">Unannotated protein</fullName>
    </submittedName>
</protein>
<evidence type="ECO:0000313" key="1">
    <source>
        <dbReference type="EMBL" id="CAB4901805.1"/>
    </source>
</evidence>
<sequence length="215" mass="22527">MVLNVTRTLNGSRVEVALELAEHLPVGLAGDIGQHVQSTAMGHANAHTVEFIVGGLLQHGVEQGDQRLAALEAEALLAHVLGLQERLEGFCLVELLKNAHLLVVIGLFVGELHVIANPEALLGILNVHVLQPHGATVGVTKDSQHFAQRQGARAGDSAGHKLSVKIPEGEPVGFDLEIGVGALHVLQGINVGHQVAAHAVGVDELLHSGGFVDRC</sequence>
<accession>A0A6J7G9L2</accession>